<proteinExistence type="predicted"/>
<evidence type="ECO:0000256" key="1">
    <source>
        <dbReference type="SAM" id="SignalP"/>
    </source>
</evidence>
<dbReference type="Proteomes" id="UP000504633">
    <property type="component" value="Unplaced"/>
</dbReference>
<dbReference type="GeneID" id="111599587"/>
<sequence length="134" mass="12801">MIKIICSLLVLALLGNSYAQYQYQSSGADGAGPAAGASAGGVNNRIIGLNGLLGGGGGGGGGFGGLFSNLFGGLLGGGRQPLGQAYPAIPPVPAYGGGYPSYPGYGYGAGYGGGYPGAQFGGGGFGPGYGNYYG</sequence>
<evidence type="ECO:0000313" key="2">
    <source>
        <dbReference type="Proteomes" id="UP000504633"/>
    </source>
</evidence>
<accession>A0A6J1LV80</accession>
<dbReference type="OMA" id="SYAQYQY"/>
<dbReference type="AlphaFoldDB" id="A0A6J1LV80"/>
<feature type="chain" id="PRO_5027027739" evidence="1">
    <location>
        <begin position="20"/>
        <end position="134"/>
    </location>
</feature>
<reference evidence="3" key="1">
    <citation type="submission" date="2025-08" db="UniProtKB">
        <authorList>
            <consortium name="RefSeq"/>
        </authorList>
    </citation>
    <scope>IDENTIFICATION</scope>
    <source>
        <strain evidence="3">15085-1641.00</strain>
        <tissue evidence="3">Whole body</tissue>
    </source>
</reference>
<dbReference type="KEGG" id="dhe:111599587"/>
<protein>
    <submittedName>
        <fullName evidence="3">Glycine-rich protein 5-like</fullName>
    </submittedName>
</protein>
<name>A0A6J1LV80_DROHY</name>
<gene>
    <name evidence="3" type="primary">LOC111599587</name>
</gene>
<organism evidence="2 3">
    <name type="scientific">Drosophila hydei</name>
    <name type="common">Fruit fly</name>
    <dbReference type="NCBI Taxonomy" id="7224"/>
    <lineage>
        <taxon>Eukaryota</taxon>
        <taxon>Metazoa</taxon>
        <taxon>Ecdysozoa</taxon>
        <taxon>Arthropoda</taxon>
        <taxon>Hexapoda</taxon>
        <taxon>Insecta</taxon>
        <taxon>Pterygota</taxon>
        <taxon>Neoptera</taxon>
        <taxon>Endopterygota</taxon>
        <taxon>Diptera</taxon>
        <taxon>Brachycera</taxon>
        <taxon>Muscomorpha</taxon>
        <taxon>Ephydroidea</taxon>
        <taxon>Drosophilidae</taxon>
        <taxon>Drosophila</taxon>
    </lineage>
</organism>
<feature type="signal peptide" evidence="1">
    <location>
        <begin position="1"/>
        <end position="19"/>
    </location>
</feature>
<evidence type="ECO:0000313" key="3">
    <source>
        <dbReference type="RefSeq" id="XP_023171029.2"/>
    </source>
</evidence>
<dbReference type="RefSeq" id="XP_023171029.2">
    <property type="nucleotide sequence ID" value="XM_023315261.2"/>
</dbReference>
<keyword evidence="1" id="KW-0732">Signal</keyword>
<keyword evidence="2" id="KW-1185">Reference proteome</keyword>